<organism evidence="3 4">
    <name type="scientific">Novosphingobium malaysiense</name>
    <dbReference type="NCBI Taxonomy" id="1348853"/>
    <lineage>
        <taxon>Bacteria</taxon>
        <taxon>Pseudomonadati</taxon>
        <taxon>Pseudomonadota</taxon>
        <taxon>Alphaproteobacteria</taxon>
        <taxon>Sphingomonadales</taxon>
        <taxon>Sphingomonadaceae</taxon>
        <taxon>Novosphingobium</taxon>
    </lineage>
</organism>
<dbReference type="EMBL" id="JTDI01000003">
    <property type="protein sequence ID" value="KHK91878.1"/>
    <property type="molecule type" value="Genomic_DNA"/>
</dbReference>
<reference evidence="3 4" key="1">
    <citation type="submission" date="2014-10" db="EMBL/GenBank/DDBJ databases">
        <title>Genome sequence of Novosphingobium malaysiense MUSC 273(T).</title>
        <authorList>
            <person name="Lee L.-H."/>
        </authorList>
    </citation>
    <scope>NUCLEOTIDE SEQUENCE [LARGE SCALE GENOMIC DNA]</scope>
    <source>
        <strain evidence="3 4">MUSC 273</strain>
    </source>
</reference>
<dbReference type="AlphaFoldDB" id="A0A0B1ZRK8"/>
<evidence type="ECO:0000256" key="2">
    <source>
        <dbReference type="SAM" id="SignalP"/>
    </source>
</evidence>
<keyword evidence="1" id="KW-0175">Coiled coil</keyword>
<gene>
    <name evidence="3" type="ORF">LK12_14205</name>
</gene>
<dbReference type="RefSeq" id="WP_039284899.1">
    <property type="nucleotide sequence ID" value="NZ_JTDI01000003.1"/>
</dbReference>
<evidence type="ECO:0000313" key="4">
    <source>
        <dbReference type="Proteomes" id="UP000031057"/>
    </source>
</evidence>
<feature type="chain" id="PRO_5002065468" evidence="2">
    <location>
        <begin position="32"/>
        <end position="243"/>
    </location>
</feature>
<dbReference type="NCBIfam" id="TIGR02780">
    <property type="entry name" value="TrbJ_Ti"/>
    <property type="match status" value="1"/>
</dbReference>
<proteinExistence type="predicted"/>
<dbReference type="OrthoDB" id="9807335at2"/>
<comment type="caution">
    <text evidence="3">The sequence shown here is derived from an EMBL/GenBank/DDBJ whole genome shotgun (WGS) entry which is preliminary data.</text>
</comment>
<feature type="coiled-coil region" evidence="1">
    <location>
        <begin position="44"/>
        <end position="113"/>
    </location>
</feature>
<sequence>MKTRLVSVLLSATATTGLLALVALPAAPARAFIVFDPSNYAQNVLTAARTLKEINNQIRSLQNEAQMLVNQAKNLTRIDFPQLQELQQKLQQIEQLMDQAQGLNFRVEDLDSQFRAQFPDSFSQLAQHDTRLASAKARLDTAMASFRQTMGLQSQIVENVRSDTQTLTALAQKSQDAEGALQAGQATNQLLALAAKQQMQIETLMAAQFRADAIEQARRGQTEREAREATIRFLGDGTAYTPK</sequence>
<name>A0A0B1ZRK8_9SPHN</name>
<dbReference type="Gene3D" id="6.10.140.920">
    <property type="match status" value="1"/>
</dbReference>
<dbReference type="NCBIfam" id="NF010448">
    <property type="entry name" value="PRK13874.1"/>
    <property type="match status" value="1"/>
</dbReference>
<keyword evidence="2" id="KW-0732">Signal</keyword>
<dbReference type="Proteomes" id="UP000031057">
    <property type="component" value="Unassembled WGS sequence"/>
</dbReference>
<evidence type="ECO:0000256" key="1">
    <source>
        <dbReference type="SAM" id="Coils"/>
    </source>
</evidence>
<dbReference type="STRING" id="1348853.LK12_14205"/>
<protein>
    <submittedName>
        <fullName evidence="3">Conjugal transfer protein TrbJ</fullName>
    </submittedName>
</protein>
<evidence type="ECO:0000313" key="3">
    <source>
        <dbReference type="EMBL" id="KHK91878.1"/>
    </source>
</evidence>
<keyword evidence="4" id="KW-1185">Reference proteome</keyword>
<dbReference type="InterPro" id="IPR014147">
    <property type="entry name" value="T4SS_TrbJ"/>
</dbReference>
<feature type="signal peptide" evidence="2">
    <location>
        <begin position="1"/>
        <end position="31"/>
    </location>
</feature>
<accession>A0A0B1ZRK8</accession>